<proteinExistence type="predicted"/>
<organism evidence="1">
    <name type="scientific">human gut metagenome</name>
    <dbReference type="NCBI Taxonomy" id="408170"/>
    <lineage>
        <taxon>unclassified sequences</taxon>
        <taxon>metagenomes</taxon>
        <taxon>organismal metagenomes</taxon>
    </lineage>
</organism>
<dbReference type="EMBL" id="AJWY01000940">
    <property type="protein sequence ID" value="EKC80475.1"/>
    <property type="molecule type" value="Genomic_DNA"/>
</dbReference>
<feature type="non-terminal residue" evidence="1">
    <location>
        <position position="174"/>
    </location>
</feature>
<protein>
    <submittedName>
        <fullName evidence="1">Uncharacterized protein</fullName>
    </submittedName>
</protein>
<gene>
    <name evidence="1" type="ORF">LEA_01347</name>
</gene>
<sequence>MEELKILLQKILNKDLQQIILSNSRHPEQTQKVKIRPVLIREELLFQETAYRGTQAFHENFTAEQLTDRICTALQEQFRQGEFSAKTLQATALVSKKGKLTLKVKNSGKAPRTAASEEEELQALAHNRTKHYILEEGKPVDFLVGLGVQTPDGRVTRARFDKFRQINRYLEFIE</sequence>
<evidence type="ECO:0000313" key="1">
    <source>
        <dbReference type="EMBL" id="EKC80475.1"/>
    </source>
</evidence>
<comment type="caution">
    <text evidence="1">The sequence shown here is derived from an EMBL/GenBank/DDBJ whole genome shotgun (WGS) entry which is preliminary data.</text>
</comment>
<reference evidence="1" key="1">
    <citation type="journal article" date="2013" name="Environ. Microbiol.">
        <title>Microbiota from the distal guts of lean and obese adolescents exhibit partial functional redundancy besides clear differences in community structure.</title>
        <authorList>
            <person name="Ferrer M."/>
            <person name="Ruiz A."/>
            <person name="Lanza F."/>
            <person name="Haange S.B."/>
            <person name="Oberbach A."/>
            <person name="Till H."/>
            <person name="Bargiela R."/>
            <person name="Campoy C."/>
            <person name="Segura M.T."/>
            <person name="Richter M."/>
            <person name="von Bergen M."/>
            <person name="Seifert J."/>
            <person name="Suarez A."/>
        </authorList>
    </citation>
    <scope>NUCLEOTIDE SEQUENCE</scope>
</reference>
<accession>K1UQJ7</accession>
<dbReference type="AlphaFoldDB" id="K1UQJ7"/>
<name>K1UQJ7_9ZZZZ</name>